<dbReference type="PANTHER" id="PTHR43630:SF2">
    <property type="entry name" value="GLYCOSYLTRANSFERASE"/>
    <property type="match status" value="1"/>
</dbReference>
<reference evidence="3 4" key="1">
    <citation type="submission" date="2018-10" db="EMBL/GenBank/DDBJ databases">
        <authorList>
            <person name="Chen W.-M."/>
        </authorList>
    </citation>
    <scope>NUCLEOTIDE SEQUENCE [LARGE SCALE GENOMIC DNA]</scope>
    <source>
        <strain evidence="3 4">H-5</strain>
    </source>
</reference>
<evidence type="ECO:0000256" key="1">
    <source>
        <dbReference type="ARBA" id="ARBA00038494"/>
    </source>
</evidence>
<dbReference type="Gene3D" id="1.25.40.10">
    <property type="entry name" value="Tetratricopeptide repeat domain"/>
    <property type="match status" value="1"/>
</dbReference>
<comment type="similarity">
    <text evidence="1">Belongs to the glycosyltransferase 2 family. WaaE/KdtX subfamily.</text>
</comment>
<dbReference type="InterPro" id="IPR029044">
    <property type="entry name" value="Nucleotide-diphossugar_trans"/>
</dbReference>
<sequence length="369" mass="43395">MVISKIKTHEISTVDVRIGLCMIVKNEADVIRRCLASVRPWISHWTIVDTGSTDGTQALIRQAMQGLEGALHERPWKNFGHNRTEALQLARPHADYLLVIDADEVFQVRKGFSWPEMHADAYSVLIEHGETLRYQRTCLFSTRKPWCYKGVLHEYPDMGEPCIPQVMDGLSVLYTTQGARSKNPNKFRDDAKVFEQALRDEPQNERYWFYLAQSWRDCGELEQAICCYQHRAQLPGWDEETWYACYQVARLMEQAGYEESLVLNAYLRAYELRPQRAESMVWLLAYLRSKQRWRLAALFLEPLLKIATTDDRLFVEQDCYEWRRADELALVFFYTNDKTKAKQLWQRLLQLYQAPQSEIQRIKNNIGYC</sequence>
<keyword evidence="4" id="KW-1185">Reference proteome</keyword>
<evidence type="ECO:0000313" key="4">
    <source>
        <dbReference type="Proteomes" id="UP000275137"/>
    </source>
</evidence>
<organism evidence="3 4">
    <name type="scientific">Pseudomethylobacillus aquaticus</name>
    <dbReference type="NCBI Taxonomy" id="2676064"/>
    <lineage>
        <taxon>Bacteria</taxon>
        <taxon>Pseudomonadati</taxon>
        <taxon>Pseudomonadota</taxon>
        <taxon>Betaproteobacteria</taxon>
        <taxon>Nitrosomonadales</taxon>
        <taxon>Methylophilaceae</taxon>
        <taxon>Pseudomethylobacillus</taxon>
    </lineage>
</organism>
<gene>
    <name evidence="3" type="ORF">ED236_11830</name>
</gene>
<evidence type="ECO:0000313" key="3">
    <source>
        <dbReference type="EMBL" id="ROH84081.1"/>
    </source>
</evidence>
<dbReference type="Proteomes" id="UP000275137">
    <property type="component" value="Unassembled WGS sequence"/>
</dbReference>
<accession>A0A3N0UV49</accession>
<dbReference type="InterPro" id="IPR001173">
    <property type="entry name" value="Glyco_trans_2-like"/>
</dbReference>
<name>A0A3N0UV49_9PROT</name>
<dbReference type="Gene3D" id="3.90.550.10">
    <property type="entry name" value="Spore Coat Polysaccharide Biosynthesis Protein SpsA, Chain A"/>
    <property type="match status" value="1"/>
</dbReference>
<dbReference type="SUPFAM" id="SSF48452">
    <property type="entry name" value="TPR-like"/>
    <property type="match status" value="1"/>
</dbReference>
<dbReference type="EMBL" id="RJVP01000008">
    <property type="protein sequence ID" value="ROH84081.1"/>
    <property type="molecule type" value="Genomic_DNA"/>
</dbReference>
<proteinExistence type="inferred from homology"/>
<keyword evidence="3" id="KW-0808">Transferase</keyword>
<comment type="caution">
    <text evidence="3">The sequence shown here is derived from an EMBL/GenBank/DDBJ whole genome shotgun (WGS) entry which is preliminary data.</text>
</comment>
<dbReference type="AlphaFoldDB" id="A0A3N0UV49"/>
<protein>
    <submittedName>
        <fullName evidence="3">Glycosyltransferase</fullName>
    </submittedName>
</protein>
<dbReference type="SUPFAM" id="SSF53448">
    <property type="entry name" value="Nucleotide-diphospho-sugar transferases"/>
    <property type="match status" value="1"/>
</dbReference>
<feature type="domain" description="Glycosyltransferase 2-like" evidence="2">
    <location>
        <begin position="21"/>
        <end position="107"/>
    </location>
</feature>
<dbReference type="Pfam" id="PF00535">
    <property type="entry name" value="Glycos_transf_2"/>
    <property type="match status" value="1"/>
</dbReference>
<dbReference type="PANTHER" id="PTHR43630">
    <property type="entry name" value="POLY-BETA-1,6-N-ACETYL-D-GLUCOSAMINE SYNTHASE"/>
    <property type="match status" value="1"/>
</dbReference>
<dbReference type="InterPro" id="IPR011990">
    <property type="entry name" value="TPR-like_helical_dom_sf"/>
</dbReference>
<evidence type="ECO:0000259" key="2">
    <source>
        <dbReference type="Pfam" id="PF00535"/>
    </source>
</evidence>
<dbReference type="GO" id="GO:0016740">
    <property type="term" value="F:transferase activity"/>
    <property type="evidence" value="ECO:0007669"/>
    <property type="project" value="UniProtKB-KW"/>
</dbReference>